<evidence type="ECO:0000313" key="5">
    <source>
        <dbReference type="EMBL" id="MCP1676496.1"/>
    </source>
</evidence>
<dbReference type="Pfam" id="PF13514">
    <property type="entry name" value="AAA_27"/>
    <property type="match status" value="1"/>
</dbReference>
<dbReference type="PANTHER" id="PTHR41259:SF1">
    <property type="entry name" value="DOUBLE-STRAND BREAK REPAIR RAD50 ATPASE, PUTATIVE-RELATED"/>
    <property type="match status" value="1"/>
</dbReference>
<evidence type="ECO:0000256" key="1">
    <source>
        <dbReference type="SAM" id="Coils"/>
    </source>
</evidence>
<keyword evidence="5" id="KW-0547">Nucleotide-binding</keyword>
<dbReference type="Proteomes" id="UP001205843">
    <property type="component" value="Unassembled WGS sequence"/>
</dbReference>
<dbReference type="GO" id="GO:0005524">
    <property type="term" value="F:ATP binding"/>
    <property type="evidence" value="ECO:0007669"/>
    <property type="project" value="UniProtKB-KW"/>
</dbReference>
<keyword evidence="3" id="KW-0812">Transmembrane</keyword>
<reference evidence="5" key="1">
    <citation type="submission" date="2022-03" db="EMBL/GenBank/DDBJ databases">
        <title>Genomic Encyclopedia of Type Strains, Phase III (KMG-III): the genomes of soil and plant-associated and newly described type strains.</title>
        <authorList>
            <person name="Whitman W."/>
        </authorList>
    </citation>
    <scope>NUCLEOTIDE SEQUENCE</scope>
    <source>
        <strain evidence="5">ANL 6-2</strain>
    </source>
</reference>
<sequence>MRLQSLHIQRLAGIDQPLSISDLPDGLTVVSGPNASGKSSLIRALRHLLAPAGNDPAGLVLAADIWLDGALWRVERTGSSIEWFRDGKPQLPPPLPDPDALDAYLLQVDNLLRASRDDEKLTRRFLQTLAGGFDLSALASEKGPFHVQPGRDRQLAQQLRDAESQLSTAIRENRRLLDERRRLPELETRIGQAEQAGRIVTRCDSALAWLEARRQRLQMEERLNTYPPGMEHCPAPTTLEDTEAAQSTARKRLNEAQQDEADARERLRSSGFTQTGDLPDSSLARSWLDRLKRLDDQLARAREDQAAADATCSDRRPAATAPEQDLLAPGPEWLRAVEQAADSLNQARERLRLLDAEDASRNAGEADARDMADQRRGQRRQYLLGSTLIVAGCAPALGLVMFGGDGLLRMLAVIGVLLLLAGLAVIGRPHFTPQPQSRAGAARALRDQAEQDAARAHDALSALAVEAGLPLEGEILPGTSLRLAHQLHDLDQLSRTRASAMARVRELESQHGKLREQLHGYLADFDLSPGAESDTDRLTSACDALESRTRIAREARAELQRTARAIQQHQDDLHQAQERLAALYQACGLDVNDRVAMDERIRMRDAWQQASEAYRQAMAGEQSLARQLAQDDALREAVEADDEATIRAERDRAAQDAEDLHALMDRRASLQAELRGVEAAHPLERARAERDQLRDDLSRRRNERMRAELGRWLVTTVESENRRLHQPEAVRLADDYLRTFTHHRFALELDEAGQPCARHLATGERRSLPELSVGTRMQLLIALRVAWARTREGNGPRMPLFLDEALTTTDPERFNSIAQALGSLAAKDQRQIIYLTAQPEDAERWRMATGEPPHRVVLGGTDGGTRMTAEQLRPIAAPRIPPPADADAAAYSEHLAVPPMVPADDPGLIHIFHLLRDDLPLLHRLLQDYRVETLGQLESLLTQQKGMGAVPTEKAESLHHRCGLAREWCAAWRRGRGRPVDRTTLEQSAASGWSTLIGPLAERAKAVDGDADRLMQSLQQESIHGLGKKRLTQFQEWLLDEGYLDPTPRYDRDGRHRAVTASLSAEQAGDAAELINWLESAVPSNDPPLR</sequence>
<feature type="transmembrane region" description="Helical" evidence="3">
    <location>
        <begin position="382"/>
        <end position="402"/>
    </location>
</feature>
<feature type="region of interest" description="Disordered" evidence="2">
    <location>
        <begin position="305"/>
        <end position="324"/>
    </location>
</feature>
<feature type="coiled-coil region" evidence="1">
    <location>
        <begin position="490"/>
        <end position="586"/>
    </location>
</feature>
<keyword evidence="6" id="KW-1185">Reference proteome</keyword>
<keyword evidence="3" id="KW-1133">Transmembrane helix</keyword>
<dbReference type="SUPFAM" id="SSF52540">
    <property type="entry name" value="P-loop containing nucleoside triphosphate hydrolases"/>
    <property type="match status" value="1"/>
</dbReference>
<protein>
    <submittedName>
        <fullName evidence="5">Energy-coupling factor transporter ATP-binding protein EcfA2</fullName>
    </submittedName>
</protein>
<dbReference type="PANTHER" id="PTHR41259">
    <property type="entry name" value="DOUBLE-STRAND BREAK REPAIR RAD50 ATPASE, PUTATIVE-RELATED"/>
    <property type="match status" value="1"/>
</dbReference>
<evidence type="ECO:0000259" key="4">
    <source>
        <dbReference type="Pfam" id="PF13514"/>
    </source>
</evidence>
<evidence type="ECO:0000256" key="2">
    <source>
        <dbReference type="SAM" id="MobiDB-lite"/>
    </source>
</evidence>
<dbReference type="InterPro" id="IPR027417">
    <property type="entry name" value="P-loop_NTPase"/>
</dbReference>
<comment type="caution">
    <text evidence="5">The sequence shown here is derived from an EMBL/GenBank/DDBJ whole genome shotgun (WGS) entry which is preliminary data.</text>
</comment>
<feature type="coiled-coil region" evidence="1">
    <location>
        <begin position="660"/>
        <end position="703"/>
    </location>
</feature>
<keyword evidence="3" id="KW-0472">Membrane</keyword>
<dbReference type="AlphaFoldDB" id="A0AAE3G801"/>
<organism evidence="5 6">
    <name type="scientific">Natronocella acetinitrilica</name>
    <dbReference type="NCBI Taxonomy" id="414046"/>
    <lineage>
        <taxon>Bacteria</taxon>
        <taxon>Pseudomonadati</taxon>
        <taxon>Pseudomonadota</taxon>
        <taxon>Gammaproteobacteria</taxon>
        <taxon>Chromatiales</taxon>
        <taxon>Ectothiorhodospiraceae</taxon>
        <taxon>Natronocella</taxon>
    </lineage>
</organism>
<proteinExistence type="predicted"/>
<dbReference type="EMBL" id="JALJXV010000009">
    <property type="protein sequence ID" value="MCP1676496.1"/>
    <property type="molecule type" value="Genomic_DNA"/>
</dbReference>
<dbReference type="Gene3D" id="3.40.50.300">
    <property type="entry name" value="P-loop containing nucleotide triphosphate hydrolases"/>
    <property type="match status" value="2"/>
</dbReference>
<feature type="domain" description="YhaN AAA" evidence="4">
    <location>
        <begin position="1"/>
        <end position="49"/>
    </location>
</feature>
<name>A0AAE3G801_9GAMM</name>
<gene>
    <name evidence="5" type="ORF">J2T57_003657</name>
</gene>
<keyword evidence="1" id="KW-0175">Coiled coil</keyword>
<keyword evidence="5" id="KW-0067">ATP-binding</keyword>
<dbReference type="InterPro" id="IPR038734">
    <property type="entry name" value="YhaN_AAA"/>
</dbReference>
<feature type="region of interest" description="Disordered" evidence="2">
    <location>
        <begin position="255"/>
        <end position="281"/>
    </location>
</feature>
<feature type="transmembrane region" description="Helical" evidence="3">
    <location>
        <begin position="408"/>
        <end position="427"/>
    </location>
</feature>
<feature type="coiled-coil region" evidence="1">
    <location>
        <begin position="152"/>
        <end position="196"/>
    </location>
</feature>
<evidence type="ECO:0000313" key="6">
    <source>
        <dbReference type="Proteomes" id="UP001205843"/>
    </source>
</evidence>
<dbReference type="RefSeq" id="WP_253482774.1">
    <property type="nucleotide sequence ID" value="NZ_JALJXV010000009.1"/>
</dbReference>
<evidence type="ECO:0000256" key="3">
    <source>
        <dbReference type="SAM" id="Phobius"/>
    </source>
</evidence>
<accession>A0AAE3G801</accession>